<dbReference type="EMBL" id="CP036402">
    <property type="protein sequence ID" value="QBI19250.1"/>
    <property type="molecule type" value="Genomic_DNA"/>
</dbReference>
<dbReference type="GO" id="GO:0005829">
    <property type="term" value="C:cytosol"/>
    <property type="evidence" value="ECO:0007669"/>
    <property type="project" value="TreeGrafter"/>
</dbReference>
<evidence type="ECO:0000256" key="6">
    <source>
        <dbReference type="ARBA" id="ARBA00023002"/>
    </source>
</evidence>
<evidence type="ECO:0000256" key="1">
    <source>
        <dbReference type="ARBA" id="ARBA00001974"/>
    </source>
</evidence>
<evidence type="ECO:0000313" key="10">
    <source>
        <dbReference type="EMBL" id="QBI19250.1"/>
    </source>
</evidence>
<feature type="compositionally biased region" description="Basic residues" evidence="9">
    <location>
        <begin position="281"/>
        <end position="295"/>
    </location>
</feature>
<proteinExistence type="inferred from homology"/>
<comment type="cofactor">
    <cofactor evidence="1 8">
        <name>FAD</name>
        <dbReference type="ChEBI" id="CHEBI:57692"/>
    </cofactor>
</comment>
<feature type="region of interest" description="Disordered" evidence="9">
    <location>
        <begin position="277"/>
        <end position="349"/>
    </location>
</feature>
<dbReference type="Gene3D" id="3.20.20.220">
    <property type="match status" value="1"/>
</dbReference>
<keyword evidence="5 8" id="KW-0274">FAD</keyword>
<keyword evidence="11" id="KW-1185">Reference proteome</keyword>
<dbReference type="GO" id="GO:0071949">
    <property type="term" value="F:FAD binding"/>
    <property type="evidence" value="ECO:0007669"/>
    <property type="project" value="TreeGrafter"/>
</dbReference>
<dbReference type="KEGG" id="erz:ER308_06640"/>
<evidence type="ECO:0000256" key="7">
    <source>
        <dbReference type="ARBA" id="ARBA00048628"/>
    </source>
</evidence>
<accession>A0A411YDH5</accession>
<sequence>MSPETRRAIADLLENPRFEILPLKGAEAKVDALPAGTTVTVTSSPTKGLEATVELAQRLAGRGLRVVPHLSAKQMPAGRLQEFAGRLLAVGVEDVFVVGGDATEPVGDFQNGWELLEALAQLGHPFPNLGVPAYPEGHYLVDDRTLTDALLHKQEHATYMVTQLCFDADTIARWLGEVRDAGVTLPAFAGIPGVVDARRLLSISVRLGIGDSVRFLRGNRESALRLIRGGYRPDRLVKRLGTMARDGYVDLEGFHVYTFNQVAESYRWAVEAHERAEADRRRARRLRSPARRGRHTTAPPRGRVDTRPAAMSDTADGTTADQQGFGPADGPGTPESPRHTTTTRAGGRR</sequence>
<feature type="compositionally biased region" description="Low complexity" evidence="9">
    <location>
        <begin position="339"/>
        <end position="349"/>
    </location>
</feature>
<dbReference type="PANTHER" id="PTHR45754">
    <property type="entry name" value="METHYLENETETRAHYDROFOLATE REDUCTASE"/>
    <property type="match status" value="1"/>
</dbReference>
<keyword evidence="4 8" id="KW-0285">Flavoprotein</keyword>
<comment type="catalytic activity">
    <reaction evidence="7">
        <text>(6S)-5-methyl-5,6,7,8-tetrahydrofolate + NAD(+) = (6R)-5,10-methylene-5,6,7,8-tetrahydrofolate + NADH + H(+)</text>
        <dbReference type="Rhea" id="RHEA:19821"/>
        <dbReference type="ChEBI" id="CHEBI:15378"/>
        <dbReference type="ChEBI" id="CHEBI:15636"/>
        <dbReference type="ChEBI" id="CHEBI:18608"/>
        <dbReference type="ChEBI" id="CHEBI:57540"/>
        <dbReference type="ChEBI" id="CHEBI:57945"/>
        <dbReference type="EC" id="1.5.1.54"/>
    </reaction>
    <physiologicalReaction direction="right-to-left" evidence="7">
        <dbReference type="Rhea" id="RHEA:19823"/>
    </physiologicalReaction>
</comment>
<dbReference type="RefSeq" id="WP_131154247.1">
    <property type="nucleotide sequence ID" value="NZ_CP036402.1"/>
</dbReference>
<dbReference type="Proteomes" id="UP000291469">
    <property type="component" value="Chromosome"/>
</dbReference>
<organism evidence="10 11">
    <name type="scientific">Egibacter rhizosphaerae</name>
    <dbReference type="NCBI Taxonomy" id="1670831"/>
    <lineage>
        <taxon>Bacteria</taxon>
        <taxon>Bacillati</taxon>
        <taxon>Actinomycetota</taxon>
        <taxon>Nitriliruptoria</taxon>
        <taxon>Egibacterales</taxon>
        <taxon>Egibacteraceae</taxon>
        <taxon>Egibacter</taxon>
    </lineage>
</organism>
<evidence type="ECO:0000256" key="2">
    <source>
        <dbReference type="ARBA" id="ARBA00004777"/>
    </source>
</evidence>
<evidence type="ECO:0000256" key="5">
    <source>
        <dbReference type="ARBA" id="ARBA00022827"/>
    </source>
</evidence>
<dbReference type="InterPro" id="IPR029041">
    <property type="entry name" value="FAD-linked_oxidoreductase-like"/>
</dbReference>
<dbReference type="OrthoDB" id="9812555at2"/>
<dbReference type="GO" id="GO:0106312">
    <property type="term" value="F:methylenetetrahydrofolate reductase (NADH) activity"/>
    <property type="evidence" value="ECO:0007669"/>
    <property type="project" value="UniProtKB-EC"/>
</dbReference>
<protein>
    <recommendedName>
        <fullName evidence="8">Methylenetetrahydrofolate reductase</fullName>
    </recommendedName>
</protein>
<evidence type="ECO:0000256" key="3">
    <source>
        <dbReference type="ARBA" id="ARBA00006743"/>
    </source>
</evidence>
<evidence type="ECO:0000256" key="4">
    <source>
        <dbReference type="ARBA" id="ARBA00022630"/>
    </source>
</evidence>
<dbReference type="Pfam" id="PF02219">
    <property type="entry name" value="MTHFR"/>
    <property type="match status" value="1"/>
</dbReference>
<dbReference type="UniPathway" id="UPA00193"/>
<dbReference type="InterPro" id="IPR003171">
    <property type="entry name" value="Mehydrof_redctse-like"/>
</dbReference>
<dbReference type="AlphaFoldDB" id="A0A411YDH5"/>
<evidence type="ECO:0000313" key="11">
    <source>
        <dbReference type="Proteomes" id="UP000291469"/>
    </source>
</evidence>
<dbReference type="GO" id="GO:0035999">
    <property type="term" value="P:tetrahydrofolate interconversion"/>
    <property type="evidence" value="ECO:0007669"/>
    <property type="project" value="UniProtKB-UniPathway"/>
</dbReference>
<dbReference type="PANTHER" id="PTHR45754:SF3">
    <property type="entry name" value="METHYLENETETRAHYDROFOLATE REDUCTASE (NADPH)"/>
    <property type="match status" value="1"/>
</dbReference>
<dbReference type="GO" id="GO:0009086">
    <property type="term" value="P:methionine biosynthetic process"/>
    <property type="evidence" value="ECO:0007669"/>
    <property type="project" value="TreeGrafter"/>
</dbReference>
<dbReference type="SUPFAM" id="SSF51730">
    <property type="entry name" value="FAD-linked oxidoreductase"/>
    <property type="match status" value="1"/>
</dbReference>
<evidence type="ECO:0000256" key="9">
    <source>
        <dbReference type="SAM" id="MobiDB-lite"/>
    </source>
</evidence>
<comment type="similarity">
    <text evidence="3 8">Belongs to the methylenetetrahydrofolate reductase family.</text>
</comment>
<comment type="pathway">
    <text evidence="2 8">One-carbon metabolism; tetrahydrofolate interconversion.</text>
</comment>
<keyword evidence="6 8" id="KW-0560">Oxidoreductase</keyword>
<reference evidence="10 11" key="1">
    <citation type="submission" date="2019-01" db="EMBL/GenBank/DDBJ databases">
        <title>Egibacter rhizosphaerae EGI 80759T.</title>
        <authorList>
            <person name="Chen D.-D."/>
            <person name="Tian Y."/>
            <person name="Jiao J.-Y."/>
            <person name="Zhang X.-T."/>
            <person name="Zhang Y.-G."/>
            <person name="Zhang Y."/>
            <person name="Xiao M."/>
            <person name="Shu W.-S."/>
            <person name="Li W.-J."/>
        </authorList>
    </citation>
    <scope>NUCLEOTIDE SEQUENCE [LARGE SCALE GENOMIC DNA]</scope>
    <source>
        <strain evidence="10 11">EGI 80759</strain>
    </source>
</reference>
<evidence type="ECO:0000256" key="8">
    <source>
        <dbReference type="RuleBase" id="RU003862"/>
    </source>
</evidence>
<gene>
    <name evidence="10" type="ORF">ER308_06640</name>
</gene>
<name>A0A411YDH5_9ACTN</name>